<sequence>MTVTRAWIILVGLSALSTLVAASGLDGRWLAAAVLPLAGLKGHVILNYYLQLALAPEIARGFSLVLGLFIALLIGLSILPSA</sequence>
<dbReference type="Pfam" id="PF03626">
    <property type="entry name" value="COX4_pro"/>
    <property type="match status" value="1"/>
</dbReference>
<comment type="caution">
    <text evidence="7">The sequence shown here is derived from an EMBL/GenBank/DDBJ whole genome shotgun (WGS) entry which is preliminary data.</text>
</comment>
<organism evidence="7 8">
    <name type="scientific">Gemmobacter aquaticus</name>
    <dbReference type="NCBI Taxonomy" id="490185"/>
    <lineage>
        <taxon>Bacteria</taxon>
        <taxon>Pseudomonadati</taxon>
        <taxon>Pseudomonadota</taxon>
        <taxon>Alphaproteobacteria</taxon>
        <taxon>Rhodobacterales</taxon>
        <taxon>Paracoccaceae</taxon>
        <taxon>Gemmobacter</taxon>
    </lineage>
</organism>
<dbReference type="EMBL" id="BMLP01000010">
    <property type="protein sequence ID" value="GGO37936.1"/>
    <property type="molecule type" value="Genomic_DNA"/>
</dbReference>
<dbReference type="Proteomes" id="UP000598196">
    <property type="component" value="Unassembled WGS sequence"/>
</dbReference>
<comment type="subcellular location">
    <subcellularLocation>
        <location evidence="1">Cell membrane</location>
        <topology evidence="1">Multi-pass membrane protein</topology>
    </subcellularLocation>
</comment>
<evidence type="ECO:0000313" key="7">
    <source>
        <dbReference type="EMBL" id="GGO37936.1"/>
    </source>
</evidence>
<dbReference type="InterPro" id="IPR005171">
    <property type="entry name" value="Cyt_c_oxidase_su4_prok"/>
</dbReference>
<gene>
    <name evidence="7" type="ORF">GCM10010991_34460</name>
</gene>
<keyword evidence="2" id="KW-1003">Cell membrane</keyword>
<keyword evidence="5 6" id="KW-0472">Membrane</keyword>
<keyword evidence="4 6" id="KW-1133">Transmembrane helix</keyword>
<evidence type="ECO:0000256" key="5">
    <source>
        <dbReference type="ARBA" id="ARBA00023136"/>
    </source>
</evidence>
<dbReference type="GO" id="GO:0005886">
    <property type="term" value="C:plasma membrane"/>
    <property type="evidence" value="ECO:0007669"/>
    <property type="project" value="UniProtKB-SubCell"/>
</dbReference>
<proteinExistence type="predicted"/>
<evidence type="ECO:0000256" key="1">
    <source>
        <dbReference type="ARBA" id="ARBA00004651"/>
    </source>
</evidence>
<evidence type="ECO:0000256" key="4">
    <source>
        <dbReference type="ARBA" id="ARBA00022989"/>
    </source>
</evidence>
<keyword evidence="3 6" id="KW-0812">Transmembrane</keyword>
<feature type="transmembrane region" description="Helical" evidence="6">
    <location>
        <begin position="32"/>
        <end position="50"/>
    </location>
</feature>
<evidence type="ECO:0008006" key="9">
    <source>
        <dbReference type="Google" id="ProtNLM"/>
    </source>
</evidence>
<evidence type="ECO:0000256" key="2">
    <source>
        <dbReference type="ARBA" id="ARBA00022475"/>
    </source>
</evidence>
<accession>A0A917YN04</accession>
<evidence type="ECO:0000256" key="3">
    <source>
        <dbReference type="ARBA" id="ARBA00022692"/>
    </source>
</evidence>
<keyword evidence="8" id="KW-1185">Reference proteome</keyword>
<reference evidence="7 8" key="1">
    <citation type="journal article" date="2014" name="Int. J. Syst. Evol. Microbiol.">
        <title>Complete genome sequence of Corynebacterium casei LMG S-19264T (=DSM 44701T), isolated from a smear-ripened cheese.</title>
        <authorList>
            <consortium name="US DOE Joint Genome Institute (JGI-PGF)"/>
            <person name="Walter F."/>
            <person name="Albersmeier A."/>
            <person name="Kalinowski J."/>
            <person name="Ruckert C."/>
        </authorList>
    </citation>
    <scope>NUCLEOTIDE SEQUENCE [LARGE SCALE GENOMIC DNA]</scope>
    <source>
        <strain evidence="7 8">CGMCC 1.7029</strain>
    </source>
</reference>
<feature type="transmembrane region" description="Helical" evidence="6">
    <location>
        <begin position="62"/>
        <end position="79"/>
    </location>
</feature>
<name>A0A917YN04_9RHOB</name>
<evidence type="ECO:0000256" key="6">
    <source>
        <dbReference type="SAM" id="Phobius"/>
    </source>
</evidence>
<dbReference type="RefSeq" id="WP_146284198.1">
    <property type="nucleotide sequence ID" value="NZ_BMLP01000010.1"/>
</dbReference>
<dbReference type="OrthoDB" id="7873828at2"/>
<evidence type="ECO:0000313" key="8">
    <source>
        <dbReference type="Proteomes" id="UP000598196"/>
    </source>
</evidence>
<dbReference type="AlphaFoldDB" id="A0A917YN04"/>
<protein>
    <recommendedName>
        <fullName evidence="9">Cytochrome C oxidase subunit IV</fullName>
    </recommendedName>
</protein>